<dbReference type="EMBL" id="JACASE010000003">
    <property type="protein sequence ID" value="KAF6485618.1"/>
    <property type="molecule type" value="Genomic_DNA"/>
</dbReference>
<keyword evidence="3" id="KW-1185">Reference proteome</keyword>
<proteinExistence type="predicted"/>
<dbReference type="AlphaFoldDB" id="A0A7J8IMP5"/>
<dbReference type="Proteomes" id="UP000593571">
    <property type="component" value="Unassembled WGS sequence"/>
</dbReference>
<name>A0A7J8IMP5_ROUAE</name>
<sequence>MGVNTCVRAHTHVHTCTHRSYLHSHLPWHTKYSWLYFNTAGGSQGHTAGSRESGCHLGAWAVRLGFCPRTPCGLSGKEQALSTYSAPRPQPTSHTHDTPGVIPQTPWMSLLPGSLSISRSSLTEEPGLPPARSRALVGSLSPLIGVLVRAEVWKGLPLLPPAPRWQLSFPGGPGFSSSGSLRLP</sequence>
<accession>A0A7J8IMP5</accession>
<evidence type="ECO:0000256" key="1">
    <source>
        <dbReference type="SAM" id="MobiDB-lite"/>
    </source>
</evidence>
<feature type="region of interest" description="Disordered" evidence="1">
    <location>
        <begin position="83"/>
        <end position="103"/>
    </location>
</feature>
<evidence type="ECO:0000313" key="3">
    <source>
        <dbReference type="Proteomes" id="UP000593571"/>
    </source>
</evidence>
<reference evidence="2 3" key="1">
    <citation type="journal article" date="2020" name="Nature">
        <title>Six reference-quality genomes reveal evolution of bat adaptations.</title>
        <authorList>
            <person name="Jebb D."/>
            <person name="Huang Z."/>
            <person name="Pippel M."/>
            <person name="Hughes G.M."/>
            <person name="Lavrichenko K."/>
            <person name="Devanna P."/>
            <person name="Winkler S."/>
            <person name="Jermiin L.S."/>
            <person name="Skirmuntt E.C."/>
            <person name="Katzourakis A."/>
            <person name="Burkitt-Gray L."/>
            <person name="Ray D.A."/>
            <person name="Sullivan K.A.M."/>
            <person name="Roscito J.G."/>
            <person name="Kirilenko B.M."/>
            <person name="Davalos L.M."/>
            <person name="Corthals A.P."/>
            <person name="Power M.L."/>
            <person name="Jones G."/>
            <person name="Ransome R.D."/>
            <person name="Dechmann D.K.N."/>
            <person name="Locatelli A.G."/>
            <person name="Puechmaille S.J."/>
            <person name="Fedrigo O."/>
            <person name="Jarvis E.D."/>
            <person name="Hiller M."/>
            <person name="Vernes S.C."/>
            <person name="Myers E.W."/>
            <person name="Teeling E.C."/>
        </authorList>
    </citation>
    <scope>NUCLEOTIDE SEQUENCE [LARGE SCALE GENOMIC DNA]</scope>
    <source>
        <strain evidence="2">MRouAeg1</strain>
        <tissue evidence="2">Muscle</tissue>
    </source>
</reference>
<protein>
    <submittedName>
        <fullName evidence="2">Uncharacterized protein</fullName>
    </submittedName>
</protein>
<gene>
    <name evidence="2" type="ORF">HJG63_010759</name>
</gene>
<evidence type="ECO:0000313" key="2">
    <source>
        <dbReference type="EMBL" id="KAF6485618.1"/>
    </source>
</evidence>
<organism evidence="2 3">
    <name type="scientific">Rousettus aegyptiacus</name>
    <name type="common">Egyptian fruit bat</name>
    <name type="synonym">Pteropus aegyptiacus</name>
    <dbReference type="NCBI Taxonomy" id="9407"/>
    <lineage>
        <taxon>Eukaryota</taxon>
        <taxon>Metazoa</taxon>
        <taxon>Chordata</taxon>
        <taxon>Craniata</taxon>
        <taxon>Vertebrata</taxon>
        <taxon>Euteleostomi</taxon>
        <taxon>Mammalia</taxon>
        <taxon>Eutheria</taxon>
        <taxon>Laurasiatheria</taxon>
        <taxon>Chiroptera</taxon>
        <taxon>Yinpterochiroptera</taxon>
        <taxon>Pteropodoidea</taxon>
        <taxon>Pteropodidae</taxon>
        <taxon>Rousettinae</taxon>
        <taxon>Rousettus</taxon>
    </lineage>
</organism>
<comment type="caution">
    <text evidence="2">The sequence shown here is derived from an EMBL/GenBank/DDBJ whole genome shotgun (WGS) entry which is preliminary data.</text>
</comment>